<dbReference type="EMBL" id="KZ509226">
    <property type="protein sequence ID" value="PKU34321.1"/>
    <property type="molecule type" value="Genomic_DNA"/>
</dbReference>
<accession>A0A2I0TKI7</accession>
<protein>
    <submittedName>
        <fullName evidence="1">Uncharacterized protein</fullName>
    </submittedName>
</protein>
<sequence length="76" mass="9342">MTLWNTYYNVGPKILFILVSFFYPEGFKFSSSTHIYKLFENNSDAFSRKWLPLYPARKLPEHCYLDFRYVMERNIW</sequence>
<evidence type="ECO:0000313" key="2">
    <source>
        <dbReference type="Proteomes" id="UP000233556"/>
    </source>
</evidence>
<gene>
    <name evidence="1" type="ORF">llap_15374</name>
</gene>
<reference evidence="2" key="2">
    <citation type="submission" date="2017-12" db="EMBL/GenBank/DDBJ databases">
        <title>Genome sequence of the Bar-tailed Godwit (Limosa lapponica baueri).</title>
        <authorList>
            <person name="Lima N.C.B."/>
            <person name="Parody-Merino A.M."/>
            <person name="Battley P.F."/>
            <person name="Fidler A.E."/>
            <person name="Prosdocimi F."/>
        </authorList>
    </citation>
    <scope>NUCLEOTIDE SEQUENCE [LARGE SCALE GENOMIC DNA]</scope>
</reference>
<dbReference type="AlphaFoldDB" id="A0A2I0TKI7"/>
<keyword evidence="2" id="KW-1185">Reference proteome</keyword>
<evidence type="ECO:0000313" key="1">
    <source>
        <dbReference type="EMBL" id="PKU34321.1"/>
    </source>
</evidence>
<proteinExistence type="predicted"/>
<reference evidence="2" key="1">
    <citation type="submission" date="2017-11" db="EMBL/GenBank/DDBJ databases">
        <authorList>
            <person name="Lima N.C."/>
            <person name="Parody-Merino A.M."/>
            <person name="Battley P.F."/>
            <person name="Fidler A.E."/>
            <person name="Prosdocimi F."/>
        </authorList>
    </citation>
    <scope>NUCLEOTIDE SEQUENCE [LARGE SCALE GENOMIC DNA]</scope>
</reference>
<organism evidence="1 2">
    <name type="scientific">Limosa lapponica baueri</name>
    <dbReference type="NCBI Taxonomy" id="1758121"/>
    <lineage>
        <taxon>Eukaryota</taxon>
        <taxon>Metazoa</taxon>
        <taxon>Chordata</taxon>
        <taxon>Craniata</taxon>
        <taxon>Vertebrata</taxon>
        <taxon>Euteleostomi</taxon>
        <taxon>Archelosauria</taxon>
        <taxon>Archosauria</taxon>
        <taxon>Dinosauria</taxon>
        <taxon>Saurischia</taxon>
        <taxon>Theropoda</taxon>
        <taxon>Coelurosauria</taxon>
        <taxon>Aves</taxon>
        <taxon>Neognathae</taxon>
        <taxon>Neoaves</taxon>
        <taxon>Charadriiformes</taxon>
        <taxon>Scolopacidae</taxon>
        <taxon>Limosa</taxon>
    </lineage>
</organism>
<name>A0A2I0TKI7_LIMLA</name>
<dbReference type="Proteomes" id="UP000233556">
    <property type="component" value="Unassembled WGS sequence"/>
</dbReference>